<evidence type="ECO:0000256" key="3">
    <source>
        <dbReference type="RuleBase" id="RU000363"/>
    </source>
</evidence>
<comment type="similarity">
    <text evidence="1 3">Belongs to the short-chain dehydrogenases/reductases (SDR) family.</text>
</comment>
<comment type="caution">
    <text evidence="4">The sequence shown here is derived from an EMBL/GenBank/DDBJ whole genome shotgun (WGS) entry which is preliminary data.</text>
</comment>
<gene>
    <name evidence="4" type="ORF">NQ318_019507</name>
</gene>
<evidence type="ECO:0008006" key="6">
    <source>
        <dbReference type="Google" id="ProtNLM"/>
    </source>
</evidence>
<evidence type="ECO:0000313" key="4">
    <source>
        <dbReference type="EMBL" id="KAJ8943899.1"/>
    </source>
</evidence>
<dbReference type="EMBL" id="JAPWTK010000273">
    <property type="protein sequence ID" value="KAJ8943899.1"/>
    <property type="molecule type" value="Genomic_DNA"/>
</dbReference>
<protein>
    <recommendedName>
        <fullName evidence="6">Dehydrogenase/reductase SDR family member 11</fullName>
    </recommendedName>
</protein>
<evidence type="ECO:0000256" key="2">
    <source>
        <dbReference type="ARBA" id="ARBA00023002"/>
    </source>
</evidence>
<dbReference type="Proteomes" id="UP001162162">
    <property type="component" value="Unassembled WGS sequence"/>
</dbReference>
<evidence type="ECO:0000256" key="1">
    <source>
        <dbReference type="ARBA" id="ARBA00006484"/>
    </source>
</evidence>
<dbReference type="FunFam" id="3.40.50.720:FF:000047">
    <property type="entry name" value="NADP-dependent L-serine/L-allo-threonine dehydrogenase"/>
    <property type="match status" value="1"/>
</dbReference>
<accession>A0AAV8XXU3</accession>
<dbReference type="InterPro" id="IPR002347">
    <property type="entry name" value="SDR_fam"/>
</dbReference>
<dbReference type="InterPro" id="IPR036291">
    <property type="entry name" value="NAD(P)-bd_dom_sf"/>
</dbReference>
<dbReference type="PANTHER" id="PTHR43115">
    <property type="entry name" value="DEHYDROGENASE/REDUCTASE SDR FAMILY MEMBER 11"/>
    <property type="match status" value="1"/>
</dbReference>
<dbReference type="PANTHER" id="PTHR43115:SF4">
    <property type="entry name" value="DEHYDROGENASE_REDUCTASE SDR FAMILY MEMBER 11"/>
    <property type="match status" value="1"/>
</dbReference>
<dbReference type="Gene3D" id="3.40.50.720">
    <property type="entry name" value="NAD(P)-binding Rossmann-like Domain"/>
    <property type="match status" value="1"/>
</dbReference>
<reference evidence="4" key="1">
    <citation type="journal article" date="2023" name="Insect Mol. Biol.">
        <title>Genome sequencing provides insights into the evolution of gene families encoding plant cell wall-degrading enzymes in longhorned beetles.</title>
        <authorList>
            <person name="Shin N.R."/>
            <person name="Okamura Y."/>
            <person name="Kirsch R."/>
            <person name="Pauchet Y."/>
        </authorList>
    </citation>
    <scope>NUCLEOTIDE SEQUENCE</scope>
    <source>
        <strain evidence="4">AMC_N1</strain>
    </source>
</reference>
<dbReference type="PRINTS" id="PR00080">
    <property type="entry name" value="SDRFAMILY"/>
</dbReference>
<sequence length="193" mass="21463">MLNVDVSKEDDIVRAFAWIKDNLGPVHILVNNAGIACGKRLLDGDSEAWRNIFQVNVLGLCIATREAIKDMKAHNINGHIIHINSILGHQVFNFPGISVYPGSKFAVTALAEVLRLELNSEKSKIKITSISPGLVETDIIPPQMKETENYKNMIKEKIILPPEDIADGVIYALSTPPHVQIQELTIRPVTEFY</sequence>
<name>A0AAV8XXU3_9CUCU</name>
<organism evidence="4 5">
    <name type="scientific">Aromia moschata</name>
    <dbReference type="NCBI Taxonomy" id="1265417"/>
    <lineage>
        <taxon>Eukaryota</taxon>
        <taxon>Metazoa</taxon>
        <taxon>Ecdysozoa</taxon>
        <taxon>Arthropoda</taxon>
        <taxon>Hexapoda</taxon>
        <taxon>Insecta</taxon>
        <taxon>Pterygota</taxon>
        <taxon>Neoptera</taxon>
        <taxon>Endopterygota</taxon>
        <taxon>Coleoptera</taxon>
        <taxon>Polyphaga</taxon>
        <taxon>Cucujiformia</taxon>
        <taxon>Chrysomeloidea</taxon>
        <taxon>Cerambycidae</taxon>
        <taxon>Cerambycinae</taxon>
        <taxon>Callichromatini</taxon>
        <taxon>Aromia</taxon>
    </lineage>
</organism>
<dbReference type="PROSITE" id="PS00061">
    <property type="entry name" value="ADH_SHORT"/>
    <property type="match status" value="1"/>
</dbReference>
<dbReference type="Pfam" id="PF00106">
    <property type="entry name" value="adh_short"/>
    <property type="match status" value="1"/>
</dbReference>
<dbReference type="AlphaFoldDB" id="A0AAV8XXU3"/>
<dbReference type="GO" id="GO:0016616">
    <property type="term" value="F:oxidoreductase activity, acting on the CH-OH group of donors, NAD or NADP as acceptor"/>
    <property type="evidence" value="ECO:0007669"/>
    <property type="project" value="UniProtKB-ARBA"/>
</dbReference>
<dbReference type="PRINTS" id="PR00081">
    <property type="entry name" value="GDHRDH"/>
</dbReference>
<evidence type="ECO:0000313" key="5">
    <source>
        <dbReference type="Proteomes" id="UP001162162"/>
    </source>
</evidence>
<keyword evidence="2" id="KW-0560">Oxidoreductase</keyword>
<proteinExistence type="inferred from homology"/>
<keyword evidence="5" id="KW-1185">Reference proteome</keyword>
<dbReference type="InterPro" id="IPR020904">
    <property type="entry name" value="Sc_DH/Rdtase_CS"/>
</dbReference>
<dbReference type="SUPFAM" id="SSF51735">
    <property type="entry name" value="NAD(P)-binding Rossmann-fold domains"/>
    <property type="match status" value="1"/>
</dbReference>